<keyword evidence="6 8" id="KW-0472">Membrane</keyword>
<feature type="transmembrane region" description="Helical" evidence="8">
    <location>
        <begin position="409"/>
        <end position="433"/>
    </location>
</feature>
<feature type="region of interest" description="Disordered" evidence="7">
    <location>
        <begin position="32"/>
        <end position="52"/>
    </location>
</feature>
<feature type="transmembrane region" description="Helical" evidence="8">
    <location>
        <begin position="201"/>
        <end position="222"/>
    </location>
</feature>
<keyword evidence="2" id="KW-0813">Transport</keyword>
<dbReference type="InterPro" id="IPR050524">
    <property type="entry name" value="APC_YAT"/>
</dbReference>
<dbReference type="Gene3D" id="1.20.1740.10">
    <property type="entry name" value="Amino acid/polyamine transporter I"/>
    <property type="match status" value="1"/>
</dbReference>
<accession>A0A9N9KXW9</accession>
<keyword evidence="3 8" id="KW-0812">Transmembrane</keyword>
<feature type="transmembrane region" description="Helical" evidence="8">
    <location>
        <begin position="385"/>
        <end position="403"/>
    </location>
</feature>
<evidence type="ECO:0000256" key="8">
    <source>
        <dbReference type="SAM" id="Phobius"/>
    </source>
</evidence>
<dbReference type="EMBL" id="CAJVRL010000055">
    <property type="protein sequence ID" value="CAG8954135.1"/>
    <property type="molecule type" value="Genomic_DNA"/>
</dbReference>
<dbReference type="OrthoDB" id="3900342at2759"/>
<dbReference type="GO" id="GO:0015171">
    <property type="term" value="F:amino acid transmembrane transporter activity"/>
    <property type="evidence" value="ECO:0007669"/>
    <property type="project" value="TreeGrafter"/>
</dbReference>
<reference evidence="10" key="1">
    <citation type="submission" date="2021-07" db="EMBL/GenBank/DDBJ databases">
        <authorList>
            <person name="Durling M."/>
        </authorList>
    </citation>
    <scope>NUCLEOTIDE SEQUENCE</scope>
</reference>
<name>A0A9N9KXW9_9HELO</name>
<keyword evidence="4" id="KW-0029">Amino-acid transport</keyword>
<keyword evidence="11" id="KW-1185">Reference proteome</keyword>
<dbReference type="PANTHER" id="PTHR43341:SF4">
    <property type="entry name" value="ARGININE PERMEASE CAN1-RELATED"/>
    <property type="match status" value="1"/>
</dbReference>
<evidence type="ECO:0000256" key="6">
    <source>
        <dbReference type="ARBA" id="ARBA00023136"/>
    </source>
</evidence>
<evidence type="ECO:0000256" key="1">
    <source>
        <dbReference type="ARBA" id="ARBA00004141"/>
    </source>
</evidence>
<feature type="transmembrane region" description="Helical" evidence="8">
    <location>
        <begin position="172"/>
        <end position="195"/>
    </location>
</feature>
<feature type="domain" description="Amino acid permease/ SLC12A" evidence="9">
    <location>
        <begin position="64"/>
        <end position="539"/>
    </location>
</feature>
<dbReference type="PROSITE" id="PS00218">
    <property type="entry name" value="AMINO_ACID_PERMEASE_1"/>
    <property type="match status" value="1"/>
</dbReference>
<comment type="caution">
    <text evidence="10">The sequence shown here is derived from an EMBL/GenBank/DDBJ whole genome shotgun (WGS) entry which is preliminary data.</text>
</comment>
<evidence type="ECO:0000256" key="5">
    <source>
        <dbReference type="ARBA" id="ARBA00022989"/>
    </source>
</evidence>
<comment type="subcellular location">
    <subcellularLocation>
        <location evidence="1">Membrane</location>
        <topology evidence="1">Multi-pass membrane protein</topology>
    </subcellularLocation>
</comment>
<feature type="transmembrane region" description="Helical" evidence="8">
    <location>
        <begin position="464"/>
        <end position="485"/>
    </location>
</feature>
<feature type="transmembrane region" description="Helical" evidence="8">
    <location>
        <begin position="285"/>
        <end position="304"/>
    </location>
</feature>
<feature type="transmembrane region" description="Helical" evidence="8">
    <location>
        <begin position="91"/>
        <end position="116"/>
    </location>
</feature>
<evidence type="ECO:0000256" key="7">
    <source>
        <dbReference type="SAM" id="MobiDB-lite"/>
    </source>
</evidence>
<evidence type="ECO:0000313" key="11">
    <source>
        <dbReference type="Proteomes" id="UP000696280"/>
    </source>
</evidence>
<evidence type="ECO:0000256" key="4">
    <source>
        <dbReference type="ARBA" id="ARBA00022970"/>
    </source>
</evidence>
<gene>
    <name evidence="10" type="ORF">HYFRA_00009239</name>
</gene>
<evidence type="ECO:0000259" key="9">
    <source>
        <dbReference type="Pfam" id="PF00324"/>
    </source>
</evidence>
<keyword evidence="5 8" id="KW-1133">Transmembrane helix</keyword>
<evidence type="ECO:0000313" key="10">
    <source>
        <dbReference type="EMBL" id="CAG8954135.1"/>
    </source>
</evidence>
<dbReference type="Pfam" id="PF00324">
    <property type="entry name" value="AA_permease"/>
    <property type="match status" value="1"/>
</dbReference>
<feature type="transmembrane region" description="Helical" evidence="8">
    <location>
        <begin position="514"/>
        <end position="534"/>
    </location>
</feature>
<dbReference type="AlphaFoldDB" id="A0A9N9KXW9"/>
<dbReference type="PANTHER" id="PTHR43341">
    <property type="entry name" value="AMINO ACID PERMEASE"/>
    <property type="match status" value="1"/>
</dbReference>
<dbReference type="Proteomes" id="UP000696280">
    <property type="component" value="Unassembled WGS sequence"/>
</dbReference>
<feature type="transmembrane region" description="Helical" evidence="8">
    <location>
        <begin position="136"/>
        <end position="160"/>
    </location>
</feature>
<protein>
    <recommendedName>
        <fullName evidence="9">Amino acid permease/ SLC12A domain-containing protein</fullName>
    </recommendedName>
</protein>
<evidence type="ECO:0000256" key="3">
    <source>
        <dbReference type="ARBA" id="ARBA00022692"/>
    </source>
</evidence>
<dbReference type="InterPro" id="IPR004840">
    <property type="entry name" value="Amino_acid_permease_CS"/>
</dbReference>
<dbReference type="InterPro" id="IPR004841">
    <property type="entry name" value="AA-permease/SLC12A_dom"/>
</dbReference>
<proteinExistence type="predicted"/>
<dbReference type="GO" id="GO:0016020">
    <property type="term" value="C:membrane"/>
    <property type="evidence" value="ECO:0007669"/>
    <property type="project" value="UniProtKB-SubCell"/>
</dbReference>
<organism evidence="10 11">
    <name type="scientific">Hymenoscyphus fraxineus</name>
    <dbReference type="NCBI Taxonomy" id="746836"/>
    <lineage>
        <taxon>Eukaryota</taxon>
        <taxon>Fungi</taxon>
        <taxon>Dikarya</taxon>
        <taxon>Ascomycota</taxon>
        <taxon>Pezizomycotina</taxon>
        <taxon>Leotiomycetes</taxon>
        <taxon>Helotiales</taxon>
        <taxon>Helotiaceae</taxon>
        <taxon>Hymenoscyphus</taxon>
    </lineage>
</organism>
<sequence>MEQPNSQRAATSQHVSKDVMVDTVDSPVIKSDDVEDNTLTSSKQHGEYKRQLTSRHVHLTRRKIISLGSNIGSGIFIATGKALHQGGPGNIILGYALVCSLITAVLATIAEITIAFPTSGNFIDYANRFVDPSMAFAAGFAEWLGWTGVVAAEATVFNIVVQYWAHDSIHKVVWLSVFIFCVSIIFLLPVRWFAWFEYICSLLKIFSFILVIVASICVLAGAGPTAHVHGSETWGSFPIFANGFRGFLNAVLLSIWATGDQVFTGIMAGEAVSPRYSMAHAVKLVPARVTLIYMTGAILISFLVSGNDPRLLGGNSTTSSPFVIAMNDAGIKGVPDIINIAIIISTASLAAEGIYTASRVLRALAHAGLIHKSIAKVDSKGRPRYAIAITVLAAVTLTYINLSNTGVQVFTWLVSIVSSSFFCVWFVIAIISFRFRAALRAQNDPLFTEIHAYKTSWWPFPPTYLFVGSIFPLIGCIYIGILPLVSLLPSETKLKEIGYADEEQDSKSINVYNFFQYMLGLFLIATSYLGYKCVFRTKIVDPKKADLVTGRRTLDEKEIEMLDEYYAMPIWRRFFCYIQLW</sequence>
<evidence type="ECO:0000256" key="2">
    <source>
        <dbReference type="ARBA" id="ARBA00022448"/>
    </source>
</evidence>
<dbReference type="PIRSF" id="PIRSF006060">
    <property type="entry name" value="AA_transporter"/>
    <property type="match status" value="1"/>
</dbReference>